<proteinExistence type="predicted"/>
<dbReference type="Pfam" id="PF00719">
    <property type="entry name" value="Pyrophosphatase"/>
    <property type="match status" value="1"/>
</dbReference>
<organism evidence="6 7">
    <name type="scientific">Clostridium paridis</name>
    <dbReference type="NCBI Taxonomy" id="2803863"/>
    <lineage>
        <taxon>Bacteria</taxon>
        <taxon>Bacillati</taxon>
        <taxon>Bacillota</taxon>
        <taxon>Clostridia</taxon>
        <taxon>Eubacteriales</taxon>
        <taxon>Clostridiaceae</taxon>
        <taxon>Clostridium</taxon>
    </lineage>
</organism>
<keyword evidence="5" id="KW-0460">Magnesium</keyword>
<dbReference type="SUPFAM" id="SSF50324">
    <property type="entry name" value="Inorganic pyrophosphatase"/>
    <property type="match status" value="1"/>
</dbReference>
<keyword evidence="7" id="KW-1185">Reference proteome</keyword>
<protein>
    <recommendedName>
        <fullName evidence="2">inorganic diphosphatase</fullName>
        <ecNumber evidence="2">3.6.1.1</ecNumber>
    </recommendedName>
</protein>
<evidence type="ECO:0000256" key="3">
    <source>
        <dbReference type="ARBA" id="ARBA00022723"/>
    </source>
</evidence>
<dbReference type="GO" id="GO:0005737">
    <property type="term" value="C:cytoplasm"/>
    <property type="evidence" value="ECO:0007669"/>
    <property type="project" value="InterPro"/>
</dbReference>
<accession>A0A937K504</accession>
<keyword evidence="3" id="KW-0479">Metal-binding</keyword>
<evidence type="ECO:0000256" key="1">
    <source>
        <dbReference type="ARBA" id="ARBA00001946"/>
    </source>
</evidence>
<gene>
    <name evidence="6" type="ORF">JK634_08215</name>
</gene>
<evidence type="ECO:0000313" key="7">
    <source>
        <dbReference type="Proteomes" id="UP000623681"/>
    </source>
</evidence>
<name>A0A937K504_9CLOT</name>
<dbReference type="GO" id="GO:0000287">
    <property type="term" value="F:magnesium ion binding"/>
    <property type="evidence" value="ECO:0007669"/>
    <property type="project" value="InterPro"/>
</dbReference>
<dbReference type="GO" id="GO:0006796">
    <property type="term" value="P:phosphate-containing compound metabolic process"/>
    <property type="evidence" value="ECO:0007669"/>
    <property type="project" value="InterPro"/>
</dbReference>
<dbReference type="Gene3D" id="3.90.80.10">
    <property type="entry name" value="Inorganic pyrophosphatase"/>
    <property type="match status" value="1"/>
</dbReference>
<dbReference type="RefSeq" id="WP_202767171.1">
    <property type="nucleotide sequence ID" value="NZ_JAESWA010000022.1"/>
</dbReference>
<evidence type="ECO:0000256" key="2">
    <source>
        <dbReference type="ARBA" id="ARBA00012146"/>
    </source>
</evidence>
<dbReference type="EMBL" id="JAESWA010000022">
    <property type="protein sequence ID" value="MBL4931785.1"/>
    <property type="molecule type" value="Genomic_DNA"/>
</dbReference>
<evidence type="ECO:0000313" key="6">
    <source>
        <dbReference type="EMBL" id="MBL4931785.1"/>
    </source>
</evidence>
<keyword evidence="4" id="KW-0378">Hydrolase</keyword>
<dbReference type="EC" id="3.6.1.1" evidence="2"/>
<dbReference type="AlphaFoldDB" id="A0A937K504"/>
<comment type="cofactor">
    <cofactor evidence="1">
        <name>Mg(2+)</name>
        <dbReference type="ChEBI" id="CHEBI:18420"/>
    </cofactor>
</comment>
<dbReference type="Proteomes" id="UP000623681">
    <property type="component" value="Unassembled WGS sequence"/>
</dbReference>
<sequence>MESYLGKSVKVKIDRPLGSKHPEHNFIYSLNYGFIPNTISGDGEEIDVYIIGEFEPLETYEGYVVAIIKRANDIEDKLVVCKELNKYNKEQIKALVEFQERFFESTIIIY</sequence>
<dbReference type="InterPro" id="IPR036649">
    <property type="entry name" value="Pyrophosphatase_sf"/>
</dbReference>
<evidence type="ECO:0000256" key="4">
    <source>
        <dbReference type="ARBA" id="ARBA00022801"/>
    </source>
</evidence>
<dbReference type="InterPro" id="IPR008162">
    <property type="entry name" value="Pyrophosphatase"/>
</dbReference>
<dbReference type="GO" id="GO:0004427">
    <property type="term" value="F:inorganic diphosphate phosphatase activity"/>
    <property type="evidence" value="ECO:0007669"/>
    <property type="project" value="UniProtKB-EC"/>
</dbReference>
<evidence type="ECO:0000256" key="5">
    <source>
        <dbReference type="ARBA" id="ARBA00022842"/>
    </source>
</evidence>
<reference evidence="6" key="1">
    <citation type="submission" date="2021-01" db="EMBL/GenBank/DDBJ databases">
        <title>Genome public.</title>
        <authorList>
            <person name="Liu C."/>
            <person name="Sun Q."/>
        </authorList>
    </citation>
    <scope>NUCLEOTIDE SEQUENCE</scope>
    <source>
        <strain evidence="6">YIM B02565</strain>
    </source>
</reference>
<comment type="caution">
    <text evidence="6">The sequence shown here is derived from an EMBL/GenBank/DDBJ whole genome shotgun (WGS) entry which is preliminary data.</text>
</comment>